<dbReference type="Pfam" id="PF14559">
    <property type="entry name" value="TPR_19"/>
    <property type="match status" value="1"/>
</dbReference>
<dbReference type="InterPro" id="IPR011990">
    <property type="entry name" value="TPR-like_helical_dom_sf"/>
</dbReference>
<evidence type="ECO:0000256" key="1">
    <source>
        <dbReference type="PROSITE-ProRule" id="PRU00339"/>
    </source>
</evidence>
<feature type="repeat" description="TPR" evidence="1">
    <location>
        <begin position="198"/>
        <end position="231"/>
    </location>
</feature>
<dbReference type="InterPro" id="IPR019734">
    <property type="entry name" value="TPR_rpt"/>
</dbReference>
<dbReference type="PANTHER" id="PTHR12558:SF13">
    <property type="entry name" value="CELL DIVISION CYCLE PROTEIN 27 HOMOLOG"/>
    <property type="match status" value="1"/>
</dbReference>
<gene>
    <name evidence="2" type="ORF">JBF11_04000</name>
</gene>
<dbReference type="Gene3D" id="1.25.40.10">
    <property type="entry name" value="Tetratricopeptide repeat domain"/>
    <property type="match status" value="2"/>
</dbReference>
<keyword evidence="1" id="KW-0802">TPR repeat</keyword>
<sequence>MSEAFKQDRIYGVFSSQEVKKVGTGTTTRKTVSKIFWFVEEQEDESIVVQSINANYVPTGVKKTITKEVLLEKYSPEPEFYASTVYPKMKELSDTLDSADAARKNGEIFSAEFEYNHALKIDVGNVRANFGIGLTYLERGDTEKAKNIFDRLVNLEGAYSEEHKHLFNEFGINLRKSKMYSQATEYYNRALALNKTDENLFINLARVHLEQKEYEECFNALALALQISPKNEIAVKFINWLKNKNLINEKQFEQVQEYI</sequence>
<feature type="repeat" description="TPR" evidence="1">
    <location>
        <begin position="126"/>
        <end position="159"/>
    </location>
</feature>
<protein>
    <submittedName>
        <fullName evidence="2">Tetratricopeptide repeat protein</fullName>
    </submittedName>
</protein>
<dbReference type="Pfam" id="PF13174">
    <property type="entry name" value="TPR_6"/>
    <property type="match status" value="1"/>
</dbReference>
<feature type="repeat" description="TPR" evidence="1">
    <location>
        <begin position="164"/>
        <end position="197"/>
    </location>
</feature>
<keyword evidence="3" id="KW-1185">Reference proteome</keyword>
<dbReference type="PANTHER" id="PTHR12558">
    <property type="entry name" value="CELL DIVISION CYCLE 16,23,27"/>
    <property type="match status" value="1"/>
</dbReference>
<dbReference type="Proteomes" id="UP001058120">
    <property type="component" value="Chromosome"/>
</dbReference>
<dbReference type="SUPFAM" id="SSF48452">
    <property type="entry name" value="TPR-like"/>
    <property type="match status" value="1"/>
</dbReference>
<evidence type="ECO:0000313" key="3">
    <source>
        <dbReference type="Proteomes" id="UP001058120"/>
    </source>
</evidence>
<accession>A0ABY5Y2R6</accession>
<proteinExistence type="predicted"/>
<dbReference type="PROSITE" id="PS50005">
    <property type="entry name" value="TPR"/>
    <property type="match status" value="3"/>
</dbReference>
<dbReference type="RefSeq" id="WP_334316093.1">
    <property type="nucleotide sequence ID" value="NZ_CP065938.1"/>
</dbReference>
<name>A0ABY5Y2R6_9BACT</name>
<dbReference type="SMART" id="SM00028">
    <property type="entry name" value="TPR"/>
    <property type="match status" value="3"/>
</dbReference>
<organism evidence="2 3">
    <name type="scientific">Taurinivorans muris</name>
    <dbReference type="NCBI Taxonomy" id="2787751"/>
    <lineage>
        <taxon>Bacteria</taxon>
        <taxon>Pseudomonadati</taxon>
        <taxon>Thermodesulfobacteriota</taxon>
        <taxon>Desulfovibrionia</taxon>
        <taxon>Desulfovibrionales</taxon>
        <taxon>Desulfovibrionaceae</taxon>
        <taxon>Taurinivorans</taxon>
    </lineage>
</organism>
<reference evidence="2" key="1">
    <citation type="submission" date="2020-12" db="EMBL/GenBank/DDBJ databases">
        <title>Taurinivorans muris gen. nov., sp. nov., fundamental and realized metabolic niche of a ubiquitous sulfidogenic bacterium in the murine intestine.</title>
        <authorList>
            <person name="Ye H."/>
            <person name="Hanson B.T."/>
            <person name="Loy A."/>
        </authorList>
    </citation>
    <scope>NUCLEOTIDE SEQUENCE</scope>
    <source>
        <strain evidence="2">LT0009</strain>
    </source>
</reference>
<dbReference type="EMBL" id="CP065938">
    <property type="protein sequence ID" value="UWX06482.1"/>
    <property type="molecule type" value="Genomic_DNA"/>
</dbReference>
<evidence type="ECO:0000313" key="2">
    <source>
        <dbReference type="EMBL" id="UWX06482.1"/>
    </source>
</evidence>